<dbReference type="KEGG" id="mrob:HH214_08340"/>
<reference evidence="1 2" key="1">
    <citation type="submission" date="2020-04" db="EMBL/GenBank/DDBJ databases">
        <title>Genome sequencing of novel species.</title>
        <authorList>
            <person name="Heo J."/>
            <person name="Kim S.-J."/>
            <person name="Kim J.-S."/>
            <person name="Hong S.-B."/>
            <person name="Kwon S.-W."/>
        </authorList>
    </citation>
    <scope>NUCLEOTIDE SEQUENCE [LARGE SCALE GENOMIC DNA]</scope>
    <source>
        <strain evidence="1 2">F39-2</strain>
    </source>
</reference>
<keyword evidence="2" id="KW-1185">Reference proteome</keyword>
<evidence type="ECO:0008006" key="3">
    <source>
        <dbReference type="Google" id="ProtNLM"/>
    </source>
</evidence>
<gene>
    <name evidence="1" type="ORF">HH214_08340</name>
</gene>
<accession>A0A7L5DYM3</accession>
<organism evidence="1 2">
    <name type="scientific">Mucilaginibacter robiniae</name>
    <dbReference type="NCBI Taxonomy" id="2728022"/>
    <lineage>
        <taxon>Bacteria</taxon>
        <taxon>Pseudomonadati</taxon>
        <taxon>Bacteroidota</taxon>
        <taxon>Sphingobacteriia</taxon>
        <taxon>Sphingobacteriales</taxon>
        <taxon>Sphingobacteriaceae</taxon>
        <taxon>Mucilaginibacter</taxon>
    </lineage>
</organism>
<dbReference type="Proteomes" id="UP000503278">
    <property type="component" value="Chromosome"/>
</dbReference>
<proteinExistence type="predicted"/>
<dbReference type="RefSeq" id="WP_169606887.1">
    <property type="nucleotide sequence ID" value="NZ_CP051682.1"/>
</dbReference>
<dbReference type="AlphaFoldDB" id="A0A7L5DYM3"/>
<protein>
    <recommendedName>
        <fullName evidence="3">Uracil-DNA glycosylase-like domain-containing protein</fullName>
    </recommendedName>
</protein>
<evidence type="ECO:0000313" key="1">
    <source>
        <dbReference type="EMBL" id="QJD95881.1"/>
    </source>
</evidence>
<sequence length="169" mass="19169">MEITELTALKQQYKPERIQLLFIADGRPVNNKYFYLKNSNMYKAVKAAFTQVFGEFNNDEEFLQFFKEMGCYFENLSAAPIKNLPPPEQKAERTKGVQPLAERIAEHQPRLVIISLKVIEKYAREAISLSGVSTIENVVVTPFPVKSLTNVNNCINGIVAALRSIDWGI</sequence>
<name>A0A7L5DYM3_9SPHI</name>
<evidence type="ECO:0000313" key="2">
    <source>
        <dbReference type="Proteomes" id="UP000503278"/>
    </source>
</evidence>
<dbReference type="EMBL" id="CP051682">
    <property type="protein sequence ID" value="QJD95881.1"/>
    <property type="molecule type" value="Genomic_DNA"/>
</dbReference>